<dbReference type="GO" id="GO:0010945">
    <property type="term" value="F:coenzyme A diphosphatase activity"/>
    <property type="evidence" value="ECO:0007669"/>
    <property type="project" value="InterPro"/>
</dbReference>
<keyword evidence="6" id="KW-0464">Manganese</keyword>
<name>A0A672IR60_SALFA</name>
<dbReference type="InterPro" id="IPR015797">
    <property type="entry name" value="NUDIX_hydrolase-like_dom_sf"/>
</dbReference>
<evidence type="ECO:0000256" key="2">
    <source>
        <dbReference type="ARBA" id="ARBA00001946"/>
    </source>
</evidence>
<evidence type="ECO:0000313" key="10">
    <source>
        <dbReference type="Proteomes" id="UP000472267"/>
    </source>
</evidence>
<keyword evidence="3" id="KW-0479">Metal-binding</keyword>
<evidence type="ECO:0000256" key="6">
    <source>
        <dbReference type="ARBA" id="ARBA00023211"/>
    </source>
</evidence>
<accession>A0A672IR60</accession>
<evidence type="ECO:0000313" key="9">
    <source>
        <dbReference type="Ensembl" id="ENSSFAP00005044351.1"/>
    </source>
</evidence>
<evidence type="ECO:0000256" key="1">
    <source>
        <dbReference type="ARBA" id="ARBA00001936"/>
    </source>
</evidence>
<dbReference type="OMA" id="STHTPWI"/>
<dbReference type="SUPFAM" id="SSF55811">
    <property type="entry name" value="Nudix"/>
    <property type="match status" value="1"/>
</dbReference>
<dbReference type="Proteomes" id="UP000472267">
    <property type="component" value="Chromosome 14"/>
</dbReference>
<evidence type="ECO:0000256" key="4">
    <source>
        <dbReference type="ARBA" id="ARBA00022801"/>
    </source>
</evidence>
<keyword evidence="4" id="KW-0378">Hydrolase</keyword>
<gene>
    <name evidence="9" type="primary">nudt8</name>
</gene>
<comment type="cofactor">
    <cofactor evidence="1">
        <name>Mn(2+)</name>
        <dbReference type="ChEBI" id="CHEBI:29035"/>
    </cofactor>
</comment>
<dbReference type="Pfam" id="PF00293">
    <property type="entry name" value="NUDIX"/>
    <property type="match status" value="1"/>
</dbReference>
<keyword evidence="10" id="KW-1185">Reference proteome</keyword>
<feature type="region of interest" description="Disordered" evidence="7">
    <location>
        <begin position="29"/>
        <end position="62"/>
    </location>
</feature>
<sequence length="345" mass="38521">MDGSGKDHNVSARTVRSFIQISSSISDCDKYHPTENSSQSILSKANPLKHPHHPQDSAAAKTKQASDLVSTYLDCLFNVTGLGSRRRFWDFCQPSLSKTYLHHMQHFVRPVCLSTHTPWISNLHSKSQLPLLRQSRAAHQVAPRMENTWRDCLSPVNEDRCRQILEPNLKLYQMEKGTRWASVLASLCSVEGEPAFLFTLRSSTLKGRHKGDVSFAGGKSDPSDRDVVTTALREAKEELGVTVAAEQVWGVLKPLRDVTGMMVAPVLANLGPLEELTFKPNPGEVEEIFTISLSHLCNPKNRGYTHFRVGSKYAYTLPVFPNGKHRVWGLTAVALEQTLKVIVPR</sequence>
<reference evidence="9" key="1">
    <citation type="submission" date="2019-06" db="EMBL/GenBank/DDBJ databases">
        <authorList>
            <consortium name="Wellcome Sanger Institute Data Sharing"/>
        </authorList>
    </citation>
    <scope>NUCLEOTIDE SEQUENCE [LARGE SCALE GENOMIC DNA]</scope>
</reference>
<evidence type="ECO:0000259" key="8">
    <source>
        <dbReference type="PROSITE" id="PS51462"/>
    </source>
</evidence>
<dbReference type="PROSITE" id="PS51462">
    <property type="entry name" value="NUDIX"/>
    <property type="match status" value="1"/>
</dbReference>
<dbReference type="PANTHER" id="PTHR12992">
    <property type="entry name" value="NUDIX HYDROLASE"/>
    <property type="match status" value="1"/>
</dbReference>
<comment type="cofactor">
    <cofactor evidence="2">
        <name>Mg(2+)</name>
        <dbReference type="ChEBI" id="CHEBI:18420"/>
    </cofactor>
</comment>
<dbReference type="Gene3D" id="3.90.79.10">
    <property type="entry name" value="Nucleoside Triphosphate Pyrophosphohydrolase"/>
    <property type="match status" value="1"/>
</dbReference>
<dbReference type="GO" id="GO:0046872">
    <property type="term" value="F:metal ion binding"/>
    <property type="evidence" value="ECO:0007669"/>
    <property type="project" value="UniProtKB-KW"/>
</dbReference>
<evidence type="ECO:0000256" key="5">
    <source>
        <dbReference type="ARBA" id="ARBA00022842"/>
    </source>
</evidence>
<dbReference type="InterPro" id="IPR000086">
    <property type="entry name" value="NUDIX_hydrolase_dom"/>
</dbReference>
<proteinExistence type="predicted"/>
<keyword evidence="5" id="KW-0460">Magnesium</keyword>
<evidence type="ECO:0000256" key="7">
    <source>
        <dbReference type="SAM" id="MobiDB-lite"/>
    </source>
</evidence>
<dbReference type="Ensembl" id="ENSSFAT00005045916.1">
    <property type="protein sequence ID" value="ENSSFAP00005044351.1"/>
    <property type="gene ID" value="ENSSFAG00005021831.1"/>
</dbReference>
<feature type="compositionally biased region" description="Polar residues" evidence="7">
    <location>
        <begin position="34"/>
        <end position="43"/>
    </location>
</feature>
<dbReference type="AlphaFoldDB" id="A0A672IR60"/>
<evidence type="ECO:0000256" key="3">
    <source>
        <dbReference type="ARBA" id="ARBA00022723"/>
    </source>
</evidence>
<reference evidence="9" key="2">
    <citation type="submission" date="2025-08" db="UniProtKB">
        <authorList>
            <consortium name="Ensembl"/>
        </authorList>
    </citation>
    <scope>IDENTIFICATION</scope>
</reference>
<feature type="domain" description="Nudix hydrolase" evidence="8">
    <location>
        <begin position="178"/>
        <end position="321"/>
    </location>
</feature>
<dbReference type="PANTHER" id="PTHR12992:SF11">
    <property type="entry name" value="MITOCHONDRIAL COENZYME A DIPHOSPHATASE NUDT8"/>
    <property type="match status" value="1"/>
</dbReference>
<dbReference type="InterPro" id="IPR045121">
    <property type="entry name" value="CoAse"/>
</dbReference>
<organism evidence="9 10">
    <name type="scientific">Salarias fasciatus</name>
    <name type="common">Jewelled blenny</name>
    <name type="synonym">Blennius fasciatus</name>
    <dbReference type="NCBI Taxonomy" id="181472"/>
    <lineage>
        <taxon>Eukaryota</taxon>
        <taxon>Metazoa</taxon>
        <taxon>Chordata</taxon>
        <taxon>Craniata</taxon>
        <taxon>Vertebrata</taxon>
        <taxon>Euteleostomi</taxon>
        <taxon>Actinopterygii</taxon>
        <taxon>Neopterygii</taxon>
        <taxon>Teleostei</taxon>
        <taxon>Neoteleostei</taxon>
        <taxon>Acanthomorphata</taxon>
        <taxon>Ovalentaria</taxon>
        <taxon>Blenniimorphae</taxon>
        <taxon>Blenniiformes</taxon>
        <taxon>Blennioidei</taxon>
        <taxon>Blenniidae</taxon>
        <taxon>Salariinae</taxon>
        <taxon>Salarias</taxon>
    </lineage>
</organism>
<dbReference type="InParanoid" id="A0A672IR60"/>
<dbReference type="CDD" id="cd03426">
    <property type="entry name" value="NUDIX_CoAse_Nudt7"/>
    <property type="match status" value="1"/>
</dbReference>
<protein>
    <submittedName>
        <fullName evidence="9">Nudix (nucleoside diphosphate linked moiety X)-type motif 8</fullName>
    </submittedName>
</protein>
<reference evidence="9" key="3">
    <citation type="submission" date="2025-09" db="UniProtKB">
        <authorList>
            <consortium name="Ensembl"/>
        </authorList>
    </citation>
    <scope>IDENTIFICATION</scope>
</reference>